<evidence type="ECO:0000256" key="1">
    <source>
        <dbReference type="ARBA" id="ARBA00004613"/>
    </source>
</evidence>
<organism evidence="3 4">
    <name type="scientific">Limnohabitans radicicola</name>
    <dbReference type="NCBI Taxonomy" id="2771427"/>
    <lineage>
        <taxon>Bacteria</taxon>
        <taxon>Pseudomonadati</taxon>
        <taxon>Pseudomonadota</taxon>
        <taxon>Betaproteobacteria</taxon>
        <taxon>Burkholderiales</taxon>
        <taxon>Comamonadaceae</taxon>
        <taxon>Limnohabitans</taxon>
    </lineage>
</organism>
<dbReference type="PANTHER" id="PTHR38340:SF1">
    <property type="entry name" value="S-LAYER PROTEIN"/>
    <property type="match status" value="1"/>
</dbReference>
<keyword evidence="4" id="KW-1185">Reference proteome</keyword>
<dbReference type="GO" id="GO:0005576">
    <property type="term" value="C:extracellular region"/>
    <property type="evidence" value="ECO:0007669"/>
    <property type="project" value="UniProtKB-SubCell"/>
</dbReference>
<dbReference type="PROSITE" id="PS00330">
    <property type="entry name" value="HEMOLYSIN_CALCIUM"/>
    <property type="match status" value="1"/>
</dbReference>
<dbReference type="Proteomes" id="UP000647424">
    <property type="component" value="Unassembled WGS sequence"/>
</dbReference>
<evidence type="ECO:0000256" key="2">
    <source>
        <dbReference type="ARBA" id="ARBA00022525"/>
    </source>
</evidence>
<sequence length="661" mass="69145">MTTSNKTTLFDTAISSYSNTNVAAPTYTALAAWNNYLRLISSTITSVSNGTLKESYVNPDKSTVQMVTSTGSVVLSGISVSGTIVTANSLVVQDSGKTVSIEAQGLITVDIQTLRVSGEFTKLVYTGMANSTTPFSYAFKGKLTDANGLVAGTTSSVEYSGIGTNGIATTTTYGLTDSVVGWDYVNSAYVLSASTKVANYTSIGKFAINNAPASSLVLEGNPVVSANTPNVIWGMMAGNDTIILSGNGDGMAPSGFAGNDLVIGDAGDNYFNNRVEALNNEFSGKGNDTIDGGAGYDTVFMGSNKKFSDYSVTEHDPSANSIVFVDNSATDNTGTDKFTNIEEIRFSDVNLKYAQLRSFLFAVDGASGGMLKYGASTAETITGTARSDAINALGGNDLIAAGDGNDLIYGGSGNDTADGGTGVDTFGLEGKAANYTLTLSADGITVTDKLGVEGADNLKNFEKVIFSDKTVMVESKPHGSYADLPVGLYQFFITAFNAAPGVTYMDQLAAAYRAGMSVKQIVDVFTTKSQFTDVYPTSLSHGQLAQALVNNIVKTSASDATKQQAVKDITDAMDQANWTVGQVIYQVFGNLANFAYSDATWGNTAKQFANEIAVAKTYTDTLSQSTTDLATLRSVMAPVSHLSDVSTPDLQITLIGQALLS</sequence>
<dbReference type="EMBL" id="JACYFT010000001">
    <property type="protein sequence ID" value="MBD8049704.1"/>
    <property type="molecule type" value="Genomic_DNA"/>
</dbReference>
<dbReference type="Gene3D" id="2.150.10.10">
    <property type="entry name" value="Serralysin-like metalloprotease, C-terminal"/>
    <property type="match status" value="1"/>
</dbReference>
<dbReference type="InterPro" id="IPR011049">
    <property type="entry name" value="Serralysin-like_metalloprot_C"/>
</dbReference>
<dbReference type="InterPro" id="IPR001343">
    <property type="entry name" value="Hemolysn_Ca-bd"/>
</dbReference>
<reference evidence="3" key="1">
    <citation type="submission" date="2020-09" db="EMBL/GenBank/DDBJ databases">
        <title>Genome seq and assembly of Limnohabitants sp.</title>
        <authorList>
            <person name="Chhetri G."/>
        </authorList>
    </citation>
    <scope>NUCLEOTIDE SEQUENCE</scope>
    <source>
        <strain evidence="3">JUR4</strain>
    </source>
</reference>
<dbReference type="AlphaFoldDB" id="A0A927FE30"/>
<comment type="caution">
    <text evidence="3">The sequence shown here is derived from an EMBL/GenBank/DDBJ whole genome shotgun (WGS) entry which is preliminary data.</text>
</comment>
<proteinExistence type="predicted"/>
<dbReference type="PANTHER" id="PTHR38340">
    <property type="entry name" value="S-LAYER PROTEIN"/>
    <property type="match status" value="1"/>
</dbReference>
<dbReference type="InterPro" id="IPR050557">
    <property type="entry name" value="RTX_toxin/Mannuronan_C5-epim"/>
</dbReference>
<dbReference type="Pfam" id="PF00353">
    <property type="entry name" value="HemolysinCabind"/>
    <property type="match status" value="3"/>
</dbReference>
<evidence type="ECO:0000313" key="4">
    <source>
        <dbReference type="Proteomes" id="UP000647424"/>
    </source>
</evidence>
<dbReference type="RefSeq" id="WP_191818154.1">
    <property type="nucleotide sequence ID" value="NZ_JACYFT010000001.1"/>
</dbReference>
<dbReference type="PRINTS" id="PR00313">
    <property type="entry name" value="CABNDNGRPT"/>
</dbReference>
<dbReference type="GO" id="GO:0005509">
    <property type="term" value="F:calcium ion binding"/>
    <property type="evidence" value="ECO:0007669"/>
    <property type="project" value="InterPro"/>
</dbReference>
<comment type="subcellular location">
    <subcellularLocation>
        <location evidence="1">Secreted</location>
    </subcellularLocation>
</comment>
<protein>
    <recommendedName>
        <fullName evidence="5">Haemolysin-type calcium binding-related domain-containing protein</fullName>
    </recommendedName>
</protein>
<dbReference type="InterPro" id="IPR018511">
    <property type="entry name" value="Hemolysin-typ_Ca-bd_CS"/>
</dbReference>
<name>A0A927FE30_9BURK</name>
<evidence type="ECO:0000313" key="3">
    <source>
        <dbReference type="EMBL" id="MBD8049704.1"/>
    </source>
</evidence>
<dbReference type="SUPFAM" id="SSF51120">
    <property type="entry name" value="beta-Roll"/>
    <property type="match status" value="2"/>
</dbReference>
<accession>A0A927FE30</accession>
<evidence type="ECO:0008006" key="5">
    <source>
        <dbReference type="Google" id="ProtNLM"/>
    </source>
</evidence>
<keyword evidence="2" id="KW-0964">Secreted</keyword>
<gene>
    <name evidence="3" type="ORF">IC609_04035</name>
</gene>